<evidence type="ECO:0000313" key="7">
    <source>
        <dbReference type="EMBL" id="AGA27928.1"/>
    </source>
</evidence>
<dbReference type="KEGG" id="saci:Sinac_3684"/>
<protein>
    <recommendedName>
        <fullName evidence="2">protein-glutamate O-methyltransferase</fullName>
        <ecNumber evidence="2">2.1.1.80</ecNumber>
    </recommendedName>
</protein>
<dbReference type="Gene3D" id="3.40.50.150">
    <property type="entry name" value="Vaccinia Virus protein VP39"/>
    <property type="match status" value="1"/>
</dbReference>
<accession>L0DGJ9</accession>
<dbReference type="AlphaFoldDB" id="L0DGJ9"/>
<dbReference type="HOGENOM" id="CLU_025854_0_2_0"/>
<dbReference type="PROSITE" id="PS50123">
    <property type="entry name" value="CHER"/>
    <property type="match status" value="1"/>
</dbReference>
<sequence>MPLSRADFDFVRDLVCSRSAIALPAEKLYLAEARLGPLALAEGFESIAELLGQVRALPGGGLPQKVVEALATNETSFFRDLHPFEALRRDILPALIQRRSAARRLEIWCAASSSGQEAYSIAMLLREHFAGLPGWTVSILATDISSEILRKASEGRYNQAEINRGLPARLLVKYFRKQGTSWQITEEIRRMVEFRTLNLIEPWPPLHSPDILLLRNVLIYFGIETRKMILGRIHRVLRPDGYLFLGGAETTLGLDDAFERTEHERAGCYRLRRPSARA</sequence>
<evidence type="ECO:0000313" key="8">
    <source>
        <dbReference type="Proteomes" id="UP000010798"/>
    </source>
</evidence>
<dbReference type="Gene3D" id="1.10.155.10">
    <property type="entry name" value="Chemotaxis receptor methyltransferase CheR, N-terminal domain"/>
    <property type="match status" value="1"/>
</dbReference>
<dbReference type="EMBL" id="CP003364">
    <property type="protein sequence ID" value="AGA27928.1"/>
    <property type="molecule type" value="Genomic_DNA"/>
</dbReference>
<dbReference type="InterPro" id="IPR000780">
    <property type="entry name" value="CheR_MeTrfase"/>
</dbReference>
<dbReference type="PANTHER" id="PTHR24422:SF21">
    <property type="entry name" value="CHEMOTAXIS PROTEIN METHYLTRANSFERASE 1"/>
    <property type="match status" value="1"/>
</dbReference>
<dbReference type="EC" id="2.1.1.80" evidence="2"/>
<keyword evidence="4" id="KW-0808">Transferase</keyword>
<name>L0DGJ9_SINAD</name>
<dbReference type="SUPFAM" id="SSF53335">
    <property type="entry name" value="S-adenosyl-L-methionine-dependent methyltransferases"/>
    <property type="match status" value="1"/>
</dbReference>
<dbReference type="InterPro" id="IPR022641">
    <property type="entry name" value="CheR_N"/>
</dbReference>
<dbReference type="GO" id="GO:0008983">
    <property type="term" value="F:protein-glutamate O-methyltransferase activity"/>
    <property type="evidence" value="ECO:0007669"/>
    <property type="project" value="UniProtKB-EC"/>
</dbReference>
<gene>
    <name evidence="7" type="ordered locus">Sinac_3684</name>
</gene>
<keyword evidence="8" id="KW-1185">Reference proteome</keyword>
<dbReference type="GO" id="GO:0032259">
    <property type="term" value="P:methylation"/>
    <property type="evidence" value="ECO:0007669"/>
    <property type="project" value="UniProtKB-KW"/>
</dbReference>
<dbReference type="eggNOG" id="COG1352">
    <property type="taxonomic scope" value="Bacteria"/>
</dbReference>
<keyword evidence="3 7" id="KW-0489">Methyltransferase</keyword>
<evidence type="ECO:0000259" key="6">
    <source>
        <dbReference type="PROSITE" id="PS50123"/>
    </source>
</evidence>
<organism evidence="7 8">
    <name type="scientific">Singulisphaera acidiphila (strain ATCC BAA-1392 / DSM 18658 / VKM B-2454 / MOB10)</name>
    <dbReference type="NCBI Taxonomy" id="886293"/>
    <lineage>
        <taxon>Bacteria</taxon>
        <taxon>Pseudomonadati</taxon>
        <taxon>Planctomycetota</taxon>
        <taxon>Planctomycetia</taxon>
        <taxon>Isosphaerales</taxon>
        <taxon>Isosphaeraceae</taxon>
        <taxon>Singulisphaera</taxon>
    </lineage>
</organism>
<evidence type="ECO:0000256" key="2">
    <source>
        <dbReference type="ARBA" id="ARBA00012534"/>
    </source>
</evidence>
<dbReference type="InterPro" id="IPR022642">
    <property type="entry name" value="CheR_C"/>
</dbReference>
<dbReference type="PANTHER" id="PTHR24422">
    <property type="entry name" value="CHEMOTAXIS PROTEIN METHYLTRANSFERASE"/>
    <property type="match status" value="1"/>
</dbReference>
<feature type="domain" description="CheR-type methyltransferase" evidence="6">
    <location>
        <begin position="1"/>
        <end position="274"/>
    </location>
</feature>
<dbReference type="OrthoDB" id="288469at2"/>
<dbReference type="Pfam" id="PF01739">
    <property type="entry name" value="CheR"/>
    <property type="match status" value="1"/>
</dbReference>
<dbReference type="SMART" id="SM00138">
    <property type="entry name" value="MeTrc"/>
    <property type="match status" value="1"/>
</dbReference>
<dbReference type="Proteomes" id="UP000010798">
    <property type="component" value="Chromosome"/>
</dbReference>
<keyword evidence="5" id="KW-0949">S-adenosyl-L-methionine</keyword>
<dbReference type="InterPro" id="IPR029063">
    <property type="entry name" value="SAM-dependent_MTases_sf"/>
</dbReference>
<dbReference type="SUPFAM" id="SSF47757">
    <property type="entry name" value="Chemotaxis receptor methyltransferase CheR, N-terminal domain"/>
    <property type="match status" value="1"/>
</dbReference>
<evidence type="ECO:0000256" key="3">
    <source>
        <dbReference type="ARBA" id="ARBA00022603"/>
    </source>
</evidence>
<dbReference type="Pfam" id="PF03705">
    <property type="entry name" value="CheR_N"/>
    <property type="match status" value="1"/>
</dbReference>
<dbReference type="PRINTS" id="PR00996">
    <property type="entry name" value="CHERMTFRASE"/>
</dbReference>
<evidence type="ECO:0000256" key="4">
    <source>
        <dbReference type="ARBA" id="ARBA00022679"/>
    </source>
</evidence>
<comment type="catalytic activity">
    <reaction evidence="1">
        <text>L-glutamyl-[protein] + S-adenosyl-L-methionine = [protein]-L-glutamate 5-O-methyl ester + S-adenosyl-L-homocysteine</text>
        <dbReference type="Rhea" id="RHEA:24452"/>
        <dbReference type="Rhea" id="RHEA-COMP:10208"/>
        <dbReference type="Rhea" id="RHEA-COMP:10311"/>
        <dbReference type="ChEBI" id="CHEBI:29973"/>
        <dbReference type="ChEBI" id="CHEBI:57856"/>
        <dbReference type="ChEBI" id="CHEBI:59789"/>
        <dbReference type="ChEBI" id="CHEBI:82795"/>
        <dbReference type="EC" id="2.1.1.80"/>
    </reaction>
</comment>
<dbReference type="InterPro" id="IPR036804">
    <property type="entry name" value="CheR_N_sf"/>
</dbReference>
<dbReference type="STRING" id="886293.Sinac_3684"/>
<proteinExistence type="predicted"/>
<dbReference type="InterPro" id="IPR050903">
    <property type="entry name" value="Bact_Chemotaxis_MeTrfase"/>
</dbReference>
<evidence type="ECO:0000256" key="5">
    <source>
        <dbReference type="ARBA" id="ARBA00022691"/>
    </source>
</evidence>
<evidence type="ECO:0000256" key="1">
    <source>
        <dbReference type="ARBA" id="ARBA00001541"/>
    </source>
</evidence>
<reference evidence="7 8" key="1">
    <citation type="submission" date="2012-02" db="EMBL/GenBank/DDBJ databases">
        <title>Complete sequence of chromosome of Singulisphaera acidiphila DSM 18658.</title>
        <authorList>
            <consortium name="US DOE Joint Genome Institute (JGI-PGF)"/>
            <person name="Lucas S."/>
            <person name="Copeland A."/>
            <person name="Lapidus A."/>
            <person name="Glavina del Rio T."/>
            <person name="Dalin E."/>
            <person name="Tice H."/>
            <person name="Bruce D."/>
            <person name="Goodwin L."/>
            <person name="Pitluck S."/>
            <person name="Peters L."/>
            <person name="Ovchinnikova G."/>
            <person name="Chertkov O."/>
            <person name="Kyrpides N."/>
            <person name="Mavromatis K."/>
            <person name="Ivanova N."/>
            <person name="Brettin T."/>
            <person name="Detter J.C."/>
            <person name="Han C."/>
            <person name="Larimer F."/>
            <person name="Land M."/>
            <person name="Hauser L."/>
            <person name="Markowitz V."/>
            <person name="Cheng J.-F."/>
            <person name="Hugenholtz P."/>
            <person name="Woyke T."/>
            <person name="Wu D."/>
            <person name="Tindall B."/>
            <person name="Pomrenke H."/>
            <person name="Brambilla E."/>
            <person name="Klenk H.-P."/>
            <person name="Eisen J.A."/>
        </authorList>
    </citation>
    <scope>NUCLEOTIDE SEQUENCE [LARGE SCALE GENOMIC DNA]</scope>
    <source>
        <strain evidence="8">ATCC BAA-1392 / DSM 18658 / VKM B-2454 / MOB10</strain>
    </source>
</reference>
<dbReference type="RefSeq" id="WP_015247067.1">
    <property type="nucleotide sequence ID" value="NC_019892.1"/>
</dbReference>